<dbReference type="PANTHER" id="PTHR11827:SF103">
    <property type="entry name" value="SODIUM CHLORIDE COTRANSPORTER 69, ISOFORM E"/>
    <property type="match status" value="1"/>
</dbReference>
<dbReference type="GO" id="GO:0016020">
    <property type="term" value="C:membrane"/>
    <property type="evidence" value="ECO:0007669"/>
    <property type="project" value="UniProtKB-SubCell"/>
</dbReference>
<gene>
    <name evidence="7" type="ORF">OCTVUL_1B014482</name>
</gene>
<dbReference type="Proteomes" id="UP001162480">
    <property type="component" value="Chromosome 3"/>
</dbReference>
<dbReference type="GO" id="GO:0055064">
    <property type="term" value="P:chloride ion homeostasis"/>
    <property type="evidence" value="ECO:0007669"/>
    <property type="project" value="TreeGrafter"/>
</dbReference>
<organism evidence="7 8">
    <name type="scientific">Octopus vulgaris</name>
    <name type="common">Common octopus</name>
    <dbReference type="NCBI Taxonomy" id="6645"/>
    <lineage>
        <taxon>Eukaryota</taxon>
        <taxon>Metazoa</taxon>
        <taxon>Spiralia</taxon>
        <taxon>Lophotrochozoa</taxon>
        <taxon>Mollusca</taxon>
        <taxon>Cephalopoda</taxon>
        <taxon>Coleoidea</taxon>
        <taxon>Octopodiformes</taxon>
        <taxon>Octopoda</taxon>
        <taxon>Incirrata</taxon>
        <taxon>Octopodidae</taxon>
        <taxon>Octopus</taxon>
    </lineage>
</organism>
<keyword evidence="8" id="KW-1185">Reference proteome</keyword>
<comment type="subcellular location">
    <subcellularLocation>
        <location evidence="1">Membrane</location>
        <topology evidence="1">Multi-pass membrane protein</topology>
    </subcellularLocation>
</comment>
<dbReference type="GO" id="GO:0055078">
    <property type="term" value="P:sodium ion homeostasis"/>
    <property type="evidence" value="ECO:0007669"/>
    <property type="project" value="TreeGrafter"/>
</dbReference>
<accession>A0AA36ART7</accession>
<keyword evidence="3" id="KW-1133">Transmembrane helix</keyword>
<dbReference type="GO" id="GO:1990573">
    <property type="term" value="P:potassium ion import across plasma membrane"/>
    <property type="evidence" value="ECO:0007669"/>
    <property type="project" value="TreeGrafter"/>
</dbReference>
<feature type="compositionally biased region" description="Acidic residues" evidence="5">
    <location>
        <begin position="20"/>
        <end position="40"/>
    </location>
</feature>
<dbReference type="PANTHER" id="PTHR11827">
    <property type="entry name" value="SOLUTE CARRIER FAMILY 12, CATION COTRANSPORTERS"/>
    <property type="match status" value="1"/>
</dbReference>
<keyword evidence="2" id="KW-0812">Transmembrane</keyword>
<dbReference type="InterPro" id="IPR004842">
    <property type="entry name" value="SLC12A_fam"/>
</dbReference>
<proteinExistence type="predicted"/>
<sequence length="279" mass="32325">MVLVYYVIPDGFDTQRFEEENLDQEESDAEVESSDEESPCSEDAISRIDEQRTSIQITDGDVILQRFARKKSGLDNPAYTEEVMKNPLPEDNPSFRWISFFSSSSDAGLTLLVPYMLSCRKKWKNCRLRVFCGSSKMGDVDSEHRRMVILLSKFRIDYSQITVIPDLRHKPSQTSMREFYALIQPWLLKNFEDQGSYPWKVSEADLLGNKMKTYRHVKLHEMLQEHSKTARLVVLTLPVPRKNTCPAGLYMSWLETITKDMPSILLLRGNQQSVLTYYA</sequence>
<name>A0AA36ART7_OCTVU</name>
<evidence type="ECO:0000313" key="7">
    <source>
        <dbReference type="EMBL" id="CAI9720554.1"/>
    </source>
</evidence>
<dbReference type="EMBL" id="OX597816">
    <property type="protein sequence ID" value="CAI9720554.1"/>
    <property type="molecule type" value="Genomic_DNA"/>
</dbReference>
<feature type="domain" description="SLC12A transporter C-terminal" evidence="6">
    <location>
        <begin position="104"/>
        <end position="278"/>
    </location>
</feature>
<reference evidence="7" key="1">
    <citation type="submission" date="2023-08" db="EMBL/GenBank/DDBJ databases">
        <authorList>
            <person name="Alioto T."/>
            <person name="Alioto T."/>
            <person name="Gomez Garrido J."/>
        </authorList>
    </citation>
    <scope>NUCLEOTIDE SEQUENCE</scope>
</reference>
<dbReference type="AlphaFoldDB" id="A0AA36ART7"/>
<evidence type="ECO:0000313" key="8">
    <source>
        <dbReference type="Proteomes" id="UP001162480"/>
    </source>
</evidence>
<feature type="region of interest" description="Disordered" evidence="5">
    <location>
        <begin position="16"/>
        <end position="41"/>
    </location>
</feature>
<dbReference type="Pfam" id="PF03522">
    <property type="entry name" value="SLC12"/>
    <property type="match status" value="1"/>
</dbReference>
<evidence type="ECO:0000259" key="6">
    <source>
        <dbReference type="Pfam" id="PF03522"/>
    </source>
</evidence>
<dbReference type="InterPro" id="IPR018491">
    <property type="entry name" value="SLC12_C"/>
</dbReference>
<evidence type="ECO:0000256" key="3">
    <source>
        <dbReference type="ARBA" id="ARBA00022989"/>
    </source>
</evidence>
<dbReference type="GO" id="GO:0006884">
    <property type="term" value="P:cell volume homeostasis"/>
    <property type="evidence" value="ECO:0007669"/>
    <property type="project" value="TreeGrafter"/>
</dbReference>
<keyword evidence="4" id="KW-0472">Membrane</keyword>
<evidence type="ECO:0000256" key="5">
    <source>
        <dbReference type="SAM" id="MobiDB-lite"/>
    </source>
</evidence>
<protein>
    <submittedName>
        <fullName evidence="7">Solute carrier family 12 member 3-like</fullName>
    </submittedName>
</protein>
<evidence type="ECO:0000256" key="2">
    <source>
        <dbReference type="ARBA" id="ARBA00022692"/>
    </source>
</evidence>
<evidence type="ECO:0000256" key="1">
    <source>
        <dbReference type="ARBA" id="ARBA00004141"/>
    </source>
</evidence>
<dbReference type="GO" id="GO:0008511">
    <property type="term" value="F:sodium:potassium:chloride symporter activity"/>
    <property type="evidence" value="ECO:0007669"/>
    <property type="project" value="TreeGrafter"/>
</dbReference>
<evidence type="ECO:0000256" key="4">
    <source>
        <dbReference type="ARBA" id="ARBA00023136"/>
    </source>
</evidence>
<dbReference type="GO" id="GO:0055075">
    <property type="term" value="P:potassium ion homeostasis"/>
    <property type="evidence" value="ECO:0007669"/>
    <property type="project" value="TreeGrafter"/>
</dbReference>